<protein>
    <recommendedName>
        <fullName evidence="1">Integrase catalytic domain-containing protein</fullName>
    </recommendedName>
</protein>
<dbReference type="InterPro" id="IPR050900">
    <property type="entry name" value="Transposase_IS3/IS150/IS904"/>
</dbReference>
<dbReference type="Pfam" id="PF13683">
    <property type="entry name" value="rve_3"/>
    <property type="match status" value="1"/>
</dbReference>
<feature type="domain" description="Integrase catalytic" evidence="1">
    <location>
        <begin position="1"/>
        <end position="62"/>
    </location>
</feature>
<accession>A0ABN1KVL7</accession>
<gene>
    <name evidence="2" type="ORF">GCM10008908_31550</name>
</gene>
<name>A0ABN1KVL7_CLOSU</name>
<dbReference type="PANTHER" id="PTHR46889:SF4">
    <property type="entry name" value="TRANSPOSASE INSO FOR INSERTION SEQUENCE ELEMENT IS911B-RELATED"/>
    <property type="match status" value="1"/>
</dbReference>
<dbReference type="InterPro" id="IPR001584">
    <property type="entry name" value="Integrase_cat-core"/>
</dbReference>
<dbReference type="Proteomes" id="UP001501047">
    <property type="component" value="Unassembled WGS sequence"/>
</dbReference>
<evidence type="ECO:0000313" key="3">
    <source>
        <dbReference type="Proteomes" id="UP001501047"/>
    </source>
</evidence>
<evidence type="ECO:0000313" key="2">
    <source>
        <dbReference type="EMBL" id="GAA0777070.1"/>
    </source>
</evidence>
<comment type="caution">
    <text evidence="2">The sequence shown here is derived from an EMBL/GenBank/DDBJ whole genome shotgun (WGS) entry which is preliminary data.</text>
</comment>
<organism evidence="2 3">
    <name type="scientific">Clostridium subterminale</name>
    <dbReference type="NCBI Taxonomy" id="1550"/>
    <lineage>
        <taxon>Bacteria</taxon>
        <taxon>Bacillati</taxon>
        <taxon>Bacillota</taxon>
        <taxon>Clostridia</taxon>
        <taxon>Eubacteriales</taxon>
        <taxon>Clostridiaceae</taxon>
        <taxon>Clostridium</taxon>
    </lineage>
</organism>
<dbReference type="SUPFAM" id="SSF53098">
    <property type="entry name" value="Ribonuclease H-like"/>
    <property type="match status" value="1"/>
</dbReference>
<reference evidence="2 3" key="1">
    <citation type="journal article" date="2019" name="Int. J. Syst. Evol. Microbiol.">
        <title>The Global Catalogue of Microorganisms (GCM) 10K type strain sequencing project: providing services to taxonomists for standard genome sequencing and annotation.</title>
        <authorList>
            <consortium name="The Broad Institute Genomics Platform"/>
            <consortium name="The Broad Institute Genome Sequencing Center for Infectious Disease"/>
            <person name="Wu L."/>
            <person name="Ma J."/>
        </authorList>
    </citation>
    <scope>NUCLEOTIDE SEQUENCE [LARGE SCALE GENOMIC DNA]</scope>
    <source>
        <strain evidence="2 3">JCM 1417</strain>
    </source>
</reference>
<dbReference type="PANTHER" id="PTHR46889">
    <property type="entry name" value="TRANSPOSASE INSF FOR INSERTION SEQUENCE IS3B-RELATED"/>
    <property type="match status" value="1"/>
</dbReference>
<sequence>MSKAGCPYDNAPRSSFYRKIKNEHLNHYNGKSISHLTELINDYVPRYYHNKRPHSLLCGLTPFEKRYLQK</sequence>
<proteinExistence type="predicted"/>
<dbReference type="InterPro" id="IPR012337">
    <property type="entry name" value="RNaseH-like_sf"/>
</dbReference>
<evidence type="ECO:0000259" key="1">
    <source>
        <dbReference type="Pfam" id="PF13683"/>
    </source>
</evidence>
<keyword evidence="3" id="KW-1185">Reference proteome</keyword>
<dbReference type="EMBL" id="BAAACI010000007">
    <property type="protein sequence ID" value="GAA0777070.1"/>
    <property type="molecule type" value="Genomic_DNA"/>
</dbReference>